<dbReference type="Pfam" id="PF00535">
    <property type="entry name" value="Glycos_transf_2"/>
    <property type="match status" value="1"/>
</dbReference>
<dbReference type="PANTHER" id="PTHR43685">
    <property type="entry name" value="GLYCOSYLTRANSFERASE"/>
    <property type="match status" value="1"/>
</dbReference>
<dbReference type="RefSeq" id="WP_160908467.1">
    <property type="nucleotide sequence ID" value="NZ_WVHS01000005.1"/>
</dbReference>
<dbReference type="Gene3D" id="3.90.550.10">
    <property type="entry name" value="Spore Coat Polysaccharide Biosynthesis Protein SpsA, Chain A"/>
    <property type="match status" value="1"/>
</dbReference>
<dbReference type="InterPro" id="IPR011004">
    <property type="entry name" value="Trimer_LpxA-like_sf"/>
</dbReference>
<organism evidence="2 3">
    <name type="scientific">Hufsiella ginkgonis</name>
    <dbReference type="NCBI Taxonomy" id="2695274"/>
    <lineage>
        <taxon>Bacteria</taxon>
        <taxon>Pseudomonadati</taxon>
        <taxon>Bacteroidota</taxon>
        <taxon>Sphingobacteriia</taxon>
        <taxon>Sphingobacteriales</taxon>
        <taxon>Sphingobacteriaceae</taxon>
        <taxon>Hufsiella</taxon>
    </lineage>
</organism>
<dbReference type="SUPFAM" id="SSF53448">
    <property type="entry name" value="Nucleotide-diphospho-sugar transferases"/>
    <property type="match status" value="1"/>
</dbReference>
<name>A0A7K1Y2I9_9SPHI</name>
<keyword evidence="3" id="KW-1185">Reference proteome</keyword>
<dbReference type="GO" id="GO:0016740">
    <property type="term" value="F:transferase activity"/>
    <property type="evidence" value="ECO:0007669"/>
    <property type="project" value="UniProtKB-KW"/>
</dbReference>
<dbReference type="EMBL" id="WVHS01000005">
    <property type="protein sequence ID" value="MXV17461.1"/>
    <property type="molecule type" value="Genomic_DNA"/>
</dbReference>
<proteinExistence type="predicted"/>
<sequence length="504" mass="56839">MDPHLNPLVSIVMPAYNAAAFIESAIESVIRQSWPNWELLIINDGSTDETAAIATRYASADARVKLITQENKRLGGARNTGLRAAAGQWIAFLDADDLWVPVKLGRQLEAGRLHPEADVIYSGGWTFYNGDINNCEPYPTIAGLFGAAEMYRLQYQWNYIPVLSVIFKRELLQRIGLQEEVIQCCEDWDYWLRMARAGACFLGMEDRLFYYRRHDSNMSGNQLNMRLAQASIFLKNFDPAAFSGAACRQIFEPLIHPLIIDLLAAGRKQDAVYIYTRQQETFPSAVNFIHYRLITLIGKRWYPLVTAVSRPKFFFKMRYLRLFGKTPAGPHAMVFQNNPGVTLGASFNIGKSRNVKLFGDEFKLVIGNNVEMREFCSIHIQDKGTLTIGDRVFFNNYCSINCLSEITIGSGCQFGEGVKIYDHNHAYSRPDPALLQERLFVEKDKFTLGSVKIGKNCWIGSNVTILKGVEIGDNVIVGANCLVYRSVPSNSVVKHAETIIIDRL</sequence>
<dbReference type="CDD" id="cd04647">
    <property type="entry name" value="LbH_MAT_like"/>
    <property type="match status" value="1"/>
</dbReference>
<accession>A0A7K1Y2I9</accession>
<reference evidence="2 3" key="1">
    <citation type="submission" date="2019-11" db="EMBL/GenBank/DDBJ databases">
        <title>Pedobacter sp. HMF7056 Genome sequencing and assembly.</title>
        <authorList>
            <person name="Kang H."/>
            <person name="Kim H."/>
            <person name="Joh K."/>
        </authorList>
    </citation>
    <scope>NUCLEOTIDE SEQUENCE [LARGE SCALE GENOMIC DNA]</scope>
    <source>
        <strain evidence="2 3">HMF7056</strain>
    </source>
</reference>
<dbReference type="InterPro" id="IPR001451">
    <property type="entry name" value="Hexapep"/>
</dbReference>
<gene>
    <name evidence="2" type="ORF">GS398_19335</name>
</gene>
<dbReference type="SUPFAM" id="SSF51161">
    <property type="entry name" value="Trimeric LpxA-like enzymes"/>
    <property type="match status" value="1"/>
</dbReference>
<dbReference type="PANTHER" id="PTHR43685:SF2">
    <property type="entry name" value="GLYCOSYLTRANSFERASE 2-LIKE DOMAIN-CONTAINING PROTEIN"/>
    <property type="match status" value="1"/>
</dbReference>
<protein>
    <submittedName>
        <fullName evidence="2">Glycosyltransferase</fullName>
    </submittedName>
</protein>
<evidence type="ECO:0000313" key="3">
    <source>
        <dbReference type="Proteomes" id="UP000451233"/>
    </source>
</evidence>
<evidence type="ECO:0000313" key="2">
    <source>
        <dbReference type="EMBL" id="MXV17461.1"/>
    </source>
</evidence>
<dbReference type="InterPro" id="IPR050834">
    <property type="entry name" value="Glycosyltransf_2"/>
</dbReference>
<dbReference type="InterPro" id="IPR001173">
    <property type="entry name" value="Glyco_trans_2-like"/>
</dbReference>
<comment type="caution">
    <text evidence="2">The sequence shown here is derived from an EMBL/GenBank/DDBJ whole genome shotgun (WGS) entry which is preliminary data.</text>
</comment>
<dbReference type="Proteomes" id="UP000451233">
    <property type="component" value="Unassembled WGS sequence"/>
</dbReference>
<keyword evidence="2" id="KW-0808">Transferase</keyword>
<dbReference type="Pfam" id="PF00132">
    <property type="entry name" value="Hexapep"/>
    <property type="match status" value="1"/>
</dbReference>
<dbReference type="InterPro" id="IPR029044">
    <property type="entry name" value="Nucleotide-diphossugar_trans"/>
</dbReference>
<feature type="domain" description="Glycosyltransferase 2-like" evidence="1">
    <location>
        <begin position="10"/>
        <end position="174"/>
    </location>
</feature>
<dbReference type="Gene3D" id="2.160.10.10">
    <property type="entry name" value="Hexapeptide repeat proteins"/>
    <property type="match status" value="1"/>
</dbReference>
<evidence type="ECO:0000259" key="1">
    <source>
        <dbReference type="Pfam" id="PF00535"/>
    </source>
</evidence>
<dbReference type="AlphaFoldDB" id="A0A7K1Y2I9"/>